<dbReference type="RefSeq" id="WP_077389214.1">
    <property type="nucleotide sequence ID" value="NZ_CP019645.1"/>
</dbReference>
<dbReference type="InterPro" id="IPR006062">
    <property type="entry name" value="His_biosynth"/>
</dbReference>
<evidence type="ECO:0000256" key="11">
    <source>
        <dbReference type="RuleBase" id="RU003658"/>
    </source>
</evidence>
<protein>
    <recommendedName>
        <fullName evidence="9 11">1-(5-phosphoribosyl)-5-[(5-phosphoribosylamino)methylideneamino] imidazole-4-carboxamide isomerase</fullName>
        <ecNumber evidence="9 11">5.3.1.16</ecNumber>
    </recommendedName>
    <alternativeName>
        <fullName evidence="9">Phosphoribosylformimino-5-aminoimidazole carboxamide ribotide isomerase</fullName>
    </alternativeName>
</protein>
<dbReference type="EMBL" id="CP019645">
    <property type="protein sequence ID" value="AQQ60209.1"/>
    <property type="molecule type" value="Genomic_DNA"/>
</dbReference>
<dbReference type="Gene3D" id="3.20.20.70">
    <property type="entry name" value="Aldolase class I"/>
    <property type="match status" value="1"/>
</dbReference>
<dbReference type="FunFam" id="3.20.20.70:FF:000009">
    <property type="entry name" value="1-(5-phosphoribosyl)-5-[(5-phosphoribosylamino)methylideneamino] imidazole-4-carboxamide isomerase"/>
    <property type="match status" value="1"/>
</dbReference>
<dbReference type="Pfam" id="PF00977">
    <property type="entry name" value="His_biosynth"/>
    <property type="match status" value="1"/>
</dbReference>
<evidence type="ECO:0000256" key="8">
    <source>
        <dbReference type="ARBA" id="ARBA00023235"/>
    </source>
</evidence>
<dbReference type="PANTHER" id="PTHR43090:SF2">
    <property type="entry name" value="1-(5-PHOSPHORIBOSYL)-5-[(5-PHOSPHORIBOSYLAMINO)METHYLIDENEAMINO] IMIDAZOLE-4-CARBOXAMIDE ISOMERASE"/>
    <property type="match status" value="1"/>
</dbReference>
<dbReference type="Proteomes" id="UP000188298">
    <property type="component" value="Chromosome"/>
</dbReference>
<dbReference type="EC" id="5.3.1.16" evidence="9 11"/>
<dbReference type="InterPro" id="IPR006063">
    <property type="entry name" value="HisA_bact_arch"/>
</dbReference>
<dbReference type="InterPro" id="IPR023016">
    <property type="entry name" value="HisA/PriA"/>
</dbReference>
<evidence type="ECO:0000313" key="13">
    <source>
        <dbReference type="Proteomes" id="UP000188298"/>
    </source>
</evidence>
<dbReference type="InterPro" id="IPR044524">
    <property type="entry name" value="Isoase_HisA-like"/>
</dbReference>
<dbReference type="SUPFAM" id="SSF51366">
    <property type="entry name" value="Ribulose-phoshate binding barrel"/>
    <property type="match status" value="1"/>
</dbReference>
<evidence type="ECO:0000256" key="7">
    <source>
        <dbReference type="ARBA" id="ARBA00023102"/>
    </source>
</evidence>
<keyword evidence="6 9" id="KW-0028">Amino-acid biosynthesis</keyword>
<comment type="similarity">
    <text evidence="4 9 10">Belongs to the HisA/HisF family.</text>
</comment>
<evidence type="ECO:0000256" key="4">
    <source>
        <dbReference type="ARBA" id="ARBA00009667"/>
    </source>
</evidence>
<proteinExistence type="inferred from homology"/>
<evidence type="ECO:0000256" key="6">
    <source>
        <dbReference type="ARBA" id="ARBA00022605"/>
    </source>
</evidence>
<organism evidence="12 13">
    <name type="scientific">Helicobacter bilis</name>
    <dbReference type="NCBI Taxonomy" id="37372"/>
    <lineage>
        <taxon>Bacteria</taxon>
        <taxon>Pseudomonadati</taxon>
        <taxon>Campylobacterota</taxon>
        <taxon>Epsilonproteobacteria</taxon>
        <taxon>Campylobacterales</taxon>
        <taxon>Helicobacteraceae</taxon>
        <taxon>Helicobacter</taxon>
    </lineage>
</organism>
<comment type="pathway">
    <text evidence="3 9 11">Amino-acid biosynthesis; L-histidine biosynthesis; L-histidine from 5-phospho-alpha-D-ribose 1-diphosphate: step 4/9.</text>
</comment>
<comment type="subcellular location">
    <subcellularLocation>
        <location evidence="2 9 11">Cytoplasm</location>
    </subcellularLocation>
</comment>
<reference evidence="12 13" key="1">
    <citation type="submission" date="2017-02" db="EMBL/GenBank/DDBJ databases">
        <title>Whole genome sequencing of Helicobacter bilis strain AAQJH.</title>
        <authorList>
            <person name="Conlan S."/>
            <person name="Thomas P.J."/>
            <person name="Mullikin J."/>
            <person name="Palmore T.N."/>
            <person name="Frank K.M."/>
            <person name="Segre J.A."/>
        </authorList>
    </citation>
    <scope>NUCLEOTIDE SEQUENCE [LARGE SCALE GENOMIC DNA]</scope>
    <source>
        <strain evidence="12 13">AAQJH</strain>
    </source>
</reference>
<evidence type="ECO:0000256" key="1">
    <source>
        <dbReference type="ARBA" id="ARBA00000901"/>
    </source>
</evidence>
<gene>
    <name evidence="9" type="primary">hisA</name>
    <name evidence="12" type="ORF">XJ32_09020</name>
</gene>
<dbReference type="HAMAP" id="MF_01014">
    <property type="entry name" value="HisA"/>
    <property type="match status" value="1"/>
</dbReference>
<evidence type="ECO:0000256" key="10">
    <source>
        <dbReference type="RuleBase" id="RU003657"/>
    </source>
</evidence>
<dbReference type="UniPathway" id="UPA00031">
    <property type="reaction ID" value="UER00009"/>
</dbReference>
<dbReference type="GO" id="GO:0000105">
    <property type="term" value="P:L-histidine biosynthetic process"/>
    <property type="evidence" value="ECO:0007669"/>
    <property type="project" value="UniProtKB-UniRule"/>
</dbReference>
<name>A0A1Q2LIH7_9HELI</name>
<evidence type="ECO:0000313" key="12">
    <source>
        <dbReference type="EMBL" id="AQQ60209.1"/>
    </source>
</evidence>
<dbReference type="KEGG" id="hbl:XJ32_09020"/>
<dbReference type="InterPro" id="IPR013785">
    <property type="entry name" value="Aldolase_TIM"/>
</dbReference>
<keyword evidence="8 9" id="KW-0413">Isomerase</keyword>
<dbReference type="CDD" id="cd04732">
    <property type="entry name" value="HisA"/>
    <property type="match status" value="1"/>
</dbReference>
<evidence type="ECO:0000256" key="3">
    <source>
        <dbReference type="ARBA" id="ARBA00005133"/>
    </source>
</evidence>
<feature type="active site" description="Proton donor" evidence="9">
    <location>
        <position position="127"/>
    </location>
</feature>
<dbReference type="PANTHER" id="PTHR43090">
    <property type="entry name" value="1-(5-PHOSPHORIBOSYL)-5-[(5-PHOSPHORIBOSYLAMINO)METHYLIDENEAMINO] IMIDAZOLE-4-CARBOXAMIDE ISOMERASE"/>
    <property type="match status" value="1"/>
</dbReference>
<feature type="active site" description="Proton acceptor" evidence="9">
    <location>
        <position position="9"/>
    </location>
</feature>
<evidence type="ECO:0000256" key="9">
    <source>
        <dbReference type="HAMAP-Rule" id="MF_01014"/>
    </source>
</evidence>
<evidence type="ECO:0000256" key="5">
    <source>
        <dbReference type="ARBA" id="ARBA00022490"/>
    </source>
</evidence>
<keyword evidence="7 9" id="KW-0368">Histidine biosynthesis</keyword>
<accession>A0A1Q2LIH7</accession>
<dbReference type="AlphaFoldDB" id="A0A1Q2LIH7"/>
<keyword evidence="5 9" id="KW-0963">Cytoplasm</keyword>
<dbReference type="GO" id="GO:0000162">
    <property type="term" value="P:L-tryptophan biosynthetic process"/>
    <property type="evidence" value="ECO:0007669"/>
    <property type="project" value="TreeGrafter"/>
</dbReference>
<comment type="catalytic activity">
    <reaction evidence="1 9 11">
        <text>1-(5-phospho-beta-D-ribosyl)-5-[(5-phospho-beta-D-ribosylamino)methylideneamino]imidazole-4-carboxamide = 5-[(5-phospho-1-deoxy-D-ribulos-1-ylimino)methylamino]-1-(5-phospho-beta-D-ribosyl)imidazole-4-carboxamide</text>
        <dbReference type="Rhea" id="RHEA:15469"/>
        <dbReference type="ChEBI" id="CHEBI:58435"/>
        <dbReference type="ChEBI" id="CHEBI:58525"/>
        <dbReference type="EC" id="5.3.1.16"/>
    </reaction>
</comment>
<dbReference type="NCBIfam" id="TIGR00007">
    <property type="entry name" value="1-(5-phosphoribosyl)-5-[(5-phosphoribosylamino)methylideneamino]imidazole-4-carboxamide isomerase"/>
    <property type="match status" value="1"/>
</dbReference>
<dbReference type="GO" id="GO:0005737">
    <property type="term" value="C:cytoplasm"/>
    <property type="evidence" value="ECO:0007669"/>
    <property type="project" value="UniProtKB-SubCell"/>
</dbReference>
<dbReference type="GO" id="GO:0003949">
    <property type="term" value="F:1-(5-phosphoribosyl)-5-[(5-phosphoribosylamino)methylideneamino]imidazole-4-carboxamide isomerase activity"/>
    <property type="evidence" value="ECO:0007669"/>
    <property type="project" value="UniProtKB-UniRule"/>
</dbReference>
<dbReference type="InterPro" id="IPR011060">
    <property type="entry name" value="RibuloseP-bd_barrel"/>
</dbReference>
<evidence type="ECO:0000256" key="2">
    <source>
        <dbReference type="ARBA" id="ARBA00004496"/>
    </source>
</evidence>
<sequence length="233" mass="25115">MAILFPAIDLLGGKAVRLTKGEKKSAKEYGNALDFAKYFEDCGAKWLHIVDLDGAFEGSPKNLSVIENIATETNLQIQVGGGIRTEDTIKNYLNAGVCRTILGSIALQNLDWTISMAEKYPIALSIDSKDGNIATHGWVNVSEIKAIDFAAKLKGSSVQAIVCTDIQQDGMLSGINFALTEEIAEISGIFTIASGGFSGQKDLDMLHNYPKVGGVIIGKAFYEGKLDFKNVKF</sequence>